<feature type="domain" description="CCHC-type" evidence="4">
    <location>
        <begin position="351"/>
        <end position="365"/>
    </location>
</feature>
<keyword evidence="6" id="KW-1185">Reference proteome</keyword>
<dbReference type="InterPro" id="IPR036875">
    <property type="entry name" value="Znf_CCHC_sf"/>
</dbReference>
<accession>A0AA89C731</accession>
<evidence type="ECO:0000313" key="5">
    <source>
        <dbReference type="EMBL" id="KAK3097545.1"/>
    </source>
</evidence>
<keyword evidence="2" id="KW-0175">Coiled coil</keyword>
<evidence type="ECO:0000259" key="4">
    <source>
        <dbReference type="PROSITE" id="PS50158"/>
    </source>
</evidence>
<proteinExistence type="predicted"/>
<feature type="region of interest" description="Disordered" evidence="3">
    <location>
        <begin position="289"/>
        <end position="325"/>
    </location>
</feature>
<dbReference type="PANTHER" id="PTHR23095:SF46">
    <property type="entry name" value="GAG PROTEIN"/>
    <property type="match status" value="1"/>
</dbReference>
<keyword evidence="1" id="KW-0863">Zinc-finger</keyword>
<dbReference type="AlphaFoldDB" id="A0AA89C731"/>
<reference evidence="5" key="1">
    <citation type="submission" date="2019-08" db="EMBL/GenBank/DDBJ databases">
        <title>The improved chromosome-level genome for the pearl oyster Pinctada fucata martensii using PacBio sequencing and Hi-C.</title>
        <authorList>
            <person name="Zheng Z."/>
        </authorList>
    </citation>
    <scope>NUCLEOTIDE SEQUENCE</scope>
    <source>
        <strain evidence="5">ZZ-2019</strain>
        <tissue evidence="5">Adductor muscle</tissue>
    </source>
</reference>
<keyword evidence="1" id="KW-0479">Metal-binding</keyword>
<dbReference type="InterPro" id="IPR048270">
    <property type="entry name" value="PNMA_C"/>
</dbReference>
<evidence type="ECO:0000313" key="6">
    <source>
        <dbReference type="Proteomes" id="UP001186944"/>
    </source>
</evidence>
<name>A0AA89C731_PINIB</name>
<evidence type="ECO:0000256" key="1">
    <source>
        <dbReference type="PROSITE-ProRule" id="PRU00047"/>
    </source>
</evidence>
<protein>
    <recommendedName>
        <fullName evidence="4">CCHC-type domain-containing protein</fullName>
    </recommendedName>
</protein>
<dbReference type="SMART" id="SM00343">
    <property type="entry name" value="ZnF_C2HC"/>
    <property type="match status" value="1"/>
</dbReference>
<dbReference type="GO" id="GO:0008270">
    <property type="term" value="F:zinc ion binding"/>
    <property type="evidence" value="ECO:0007669"/>
    <property type="project" value="UniProtKB-KW"/>
</dbReference>
<dbReference type="EMBL" id="VSWD01000007">
    <property type="protein sequence ID" value="KAK3097545.1"/>
    <property type="molecule type" value="Genomic_DNA"/>
</dbReference>
<dbReference type="InterPro" id="IPR026523">
    <property type="entry name" value="PNMA"/>
</dbReference>
<gene>
    <name evidence="5" type="ORF">FSP39_010647</name>
</gene>
<organism evidence="5 6">
    <name type="scientific">Pinctada imbricata</name>
    <name type="common">Atlantic pearl-oyster</name>
    <name type="synonym">Pinctada martensii</name>
    <dbReference type="NCBI Taxonomy" id="66713"/>
    <lineage>
        <taxon>Eukaryota</taxon>
        <taxon>Metazoa</taxon>
        <taxon>Spiralia</taxon>
        <taxon>Lophotrochozoa</taxon>
        <taxon>Mollusca</taxon>
        <taxon>Bivalvia</taxon>
        <taxon>Autobranchia</taxon>
        <taxon>Pteriomorphia</taxon>
        <taxon>Pterioida</taxon>
        <taxon>Pterioidea</taxon>
        <taxon>Pteriidae</taxon>
        <taxon>Pinctada</taxon>
    </lineage>
</organism>
<feature type="compositionally biased region" description="Basic and acidic residues" evidence="3">
    <location>
        <begin position="43"/>
        <end position="52"/>
    </location>
</feature>
<dbReference type="Proteomes" id="UP001186944">
    <property type="component" value="Unassembled WGS sequence"/>
</dbReference>
<dbReference type="PROSITE" id="PS50158">
    <property type="entry name" value="ZF_CCHC"/>
    <property type="match status" value="1"/>
</dbReference>
<dbReference type="InterPro" id="IPR001878">
    <property type="entry name" value="Znf_CCHC"/>
</dbReference>
<evidence type="ECO:0000256" key="2">
    <source>
        <dbReference type="SAM" id="Coils"/>
    </source>
</evidence>
<dbReference type="Pfam" id="PF14893">
    <property type="entry name" value="PNMA"/>
    <property type="match status" value="1"/>
</dbReference>
<feature type="coiled-coil region" evidence="2">
    <location>
        <begin position="218"/>
        <end position="274"/>
    </location>
</feature>
<sequence length="387" mass="44751">MSELSEDELKAMSDAFKEMGIKPSAKSKEDFQKWLLDFSKGARSREGTKSEPSRSQQQQQITTTYQPPRLPTFSGDKKGDATFDLWKYEVECLMKDKYSDSIITHAIRRSAKGEAARVIMRLGSEASVSEILYKLESIFGSIDTKASVLSEFFSARQKEDEDVASWGCRLEDLMNKAILHGQVKPSESNEMLRNMFYEGLKPSLQDTVGHIFDKSQDFDNLRRSIRRKEEEINKRKSTSSKEHVKAITTQHSDLDELKAMVQKLTSDMTEMKKDMADQRAPTQQVEQINTMQHQPHFSNDRGRGIYRGQTNRSHYNSGRGQPRYQQPFYTYNRQHYEQQGQNNYDGKDPICYRCGQEGHLALGCRVRLDHLRRPPLNYRRPGSRRGH</sequence>
<keyword evidence="1" id="KW-0862">Zinc</keyword>
<dbReference type="GO" id="GO:0003676">
    <property type="term" value="F:nucleic acid binding"/>
    <property type="evidence" value="ECO:0007669"/>
    <property type="project" value="InterPro"/>
</dbReference>
<feature type="compositionally biased region" description="Low complexity" evidence="3">
    <location>
        <begin position="56"/>
        <end position="66"/>
    </location>
</feature>
<feature type="compositionally biased region" description="Polar residues" evidence="3">
    <location>
        <begin position="308"/>
        <end position="325"/>
    </location>
</feature>
<feature type="region of interest" description="Disordered" evidence="3">
    <location>
        <begin position="42"/>
        <end position="74"/>
    </location>
</feature>
<dbReference type="SUPFAM" id="SSF57756">
    <property type="entry name" value="Retrovirus zinc finger-like domains"/>
    <property type="match status" value="1"/>
</dbReference>
<evidence type="ECO:0000256" key="3">
    <source>
        <dbReference type="SAM" id="MobiDB-lite"/>
    </source>
</evidence>
<comment type="caution">
    <text evidence="5">The sequence shown here is derived from an EMBL/GenBank/DDBJ whole genome shotgun (WGS) entry which is preliminary data.</text>
</comment>
<dbReference type="PANTHER" id="PTHR23095">
    <property type="entry name" value="PARANEOPLASTIC ANTIGEN"/>
    <property type="match status" value="1"/>
</dbReference>